<comment type="similarity">
    <text evidence="1">Belongs to the pseudouridine synthase RluA family.</text>
</comment>
<dbReference type="Pfam" id="PF00849">
    <property type="entry name" value="PseudoU_synth_2"/>
    <property type="match status" value="1"/>
</dbReference>
<dbReference type="CDD" id="cd02869">
    <property type="entry name" value="PseudoU_synth_RluA_like"/>
    <property type="match status" value="1"/>
</dbReference>
<dbReference type="Proteomes" id="UP001222373">
    <property type="component" value="Chromosome"/>
</dbReference>
<keyword evidence="2" id="KW-0413">Isomerase</keyword>
<evidence type="ECO:0000256" key="1">
    <source>
        <dbReference type="ARBA" id="ARBA00010876"/>
    </source>
</evidence>
<dbReference type="PANTHER" id="PTHR21600:SF44">
    <property type="entry name" value="RIBOSOMAL LARGE SUBUNIT PSEUDOURIDINE SYNTHASE D"/>
    <property type="match status" value="1"/>
</dbReference>
<dbReference type="GO" id="GO:0000455">
    <property type="term" value="P:enzyme-directed rRNA pseudouridine synthesis"/>
    <property type="evidence" value="ECO:0007669"/>
    <property type="project" value="TreeGrafter"/>
</dbReference>
<evidence type="ECO:0000256" key="2">
    <source>
        <dbReference type="ARBA" id="ARBA00023235"/>
    </source>
</evidence>
<dbReference type="SUPFAM" id="SSF55120">
    <property type="entry name" value="Pseudouridine synthase"/>
    <property type="match status" value="1"/>
</dbReference>
<reference evidence="4" key="1">
    <citation type="submission" date="2022-11" db="EMBL/GenBank/DDBJ databases">
        <title>Genomic comparisons reveal selection pressure and functional variation between nutritional endosymbionts of cave-adapted and epigean Hawaiian planthoppers.</title>
        <authorList>
            <person name="Gossett J.M."/>
            <person name="Porter M.L."/>
            <person name="Vasquez Y."/>
            <person name="Bennett G.M."/>
            <person name="Chong R.A."/>
        </authorList>
    </citation>
    <scope>NUCLEOTIDE SEQUENCE</scope>
    <source>
        <strain evidence="4">OPOL2</strain>
    </source>
</reference>
<protein>
    <submittedName>
        <fullName evidence="4">RNA pseudouridine synthase</fullName>
    </submittedName>
</protein>
<dbReference type="InterPro" id="IPR050188">
    <property type="entry name" value="RluA_PseudoU_synthase"/>
</dbReference>
<dbReference type="Gene3D" id="3.30.2350.10">
    <property type="entry name" value="Pseudouridine synthase"/>
    <property type="match status" value="1"/>
</dbReference>
<dbReference type="PROSITE" id="PS01129">
    <property type="entry name" value="PSI_RLU"/>
    <property type="match status" value="1"/>
</dbReference>
<evidence type="ECO:0000259" key="3">
    <source>
        <dbReference type="Pfam" id="PF00849"/>
    </source>
</evidence>
<accession>A0AAX3N9T7</accession>
<evidence type="ECO:0000313" key="4">
    <source>
        <dbReference type="EMBL" id="WDI79274.1"/>
    </source>
</evidence>
<dbReference type="GO" id="GO:0009982">
    <property type="term" value="F:pseudouridine synthase activity"/>
    <property type="evidence" value="ECO:0007669"/>
    <property type="project" value="InterPro"/>
</dbReference>
<name>A0AAX3N9T7_9PROT</name>
<dbReference type="PANTHER" id="PTHR21600">
    <property type="entry name" value="MITOCHONDRIAL RNA PSEUDOURIDINE SYNTHASE"/>
    <property type="match status" value="1"/>
</dbReference>
<proteinExistence type="inferred from homology"/>
<dbReference type="GO" id="GO:0140098">
    <property type="term" value="F:catalytic activity, acting on RNA"/>
    <property type="evidence" value="ECO:0007669"/>
    <property type="project" value="UniProtKB-ARBA"/>
</dbReference>
<dbReference type="InterPro" id="IPR006145">
    <property type="entry name" value="PsdUridine_synth_RsuA/RluA"/>
</dbReference>
<gene>
    <name evidence="4" type="ORF">ONB67_00150</name>
</gene>
<dbReference type="GO" id="GO:0003723">
    <property type="term" value="F:RNA binding"/>
    <property type="evidence" value="ECO:0007669"/>
    <property type="project" value="InterPro"/>
</dbReference>
<evidence type="ECO:0000313" key="5">
    <source>
        <dbReference type="Proteomes" id="UP001222373"/>
    </source>
</evidence>
<dbReference type="InterPro" id="IPR006224">
    <property type="entry name" value="PsdUridine_synth_RluA-like_CS"/>
</dbReference>
<dbReference type="EMBL" id="CP110500">
    <property type="protein sequence ID" value="WDI79274.1"/>
    <property type="molecule type" value="Genomic_DNA"/>
</dbReference>
<dbReference type="InterPro" id="IPR020103">
    <property type="entry name" value="PsdUridine_synth_cat_dom_sf"/>
</dbReference>
<feature type="domain" description="Pseudouridine synthase RsuA/RluA-like" evidence="3">
    <location>
        <begin position="9"/>
        <end position="142"/>
    </location>
</feature>
<organism evidence="4 5">
    <name type="scientific">Candidatus Vidania fulgoroideorum</name>
    <dbReference type="NCBI Taxonomy" id="881286"/>
    <lineage>
        <taxon>Bacteria</taxon>
        <taxon>Pseudomonadati</taxon>
        <taxon>Pseudomonadota</taxon>
        <taxon>Betaproteobacteria</taxon>
        <taxon>Candidatus Vidania</taxon>
    </lineage>
</organism>
<sequence length="202" mass="24157">MSIIYEDNNLLIVKKPYNICVHKNKNFERNILDMYSKKKKLHIINRLDKDVSGIVIFSKEKNNNIIFFKKLYISLVIGKIYLSKINLPIKKNKFFMNFLTKIDINGKQSLTYIKLIKFFKILSILKIEIFTGRTHQIRQHLSYIGCPILGDKKYGNFYLNKKIYNKNIFLFFKETIFYDVKRKKLFNIVLKTPKKFIKYGCS</sequence>
<dbReference type="AlphaFoldDB" id="A0AAX3N9T7"/>